<dbReference type="Proteomes" id="UP000887013">
    <property type="component" value="Unassembled WGS sequence"/>
</dbReference>
<organism evidence="1 2">
    <name type="scientific">Nephila pilipes</name>
    <name type="common">Giant wood spider</name>
    <name type="synonym">Nephila maculata</name>
    <dbReference type="NCBI Taxonomy" id="299642"/>
    <lineage>
        <taxon>Eukaryota</taxon>
        <taxon>Metazoa</taxon>
        <taxon>Ecdysozoa</taxon>
        <taxon>Arthropoda</taxon>
        <taxon>Chelicerata</taxon>
        <taxon>Arachnida</taxon>
        <taxon>Araneae</taxon>
        <taxon>Araneomorphae</taxon>
        <taxon>Entelegynae</taxon>
        <taxon>Araneoidea</taxon>
        <taxon>Nephilidae</taxon>
        <taxon>Nephila</taxon>
    </lineage>
</organism>
<evidence type="ECO:0000313" key="1">
    <source>
        <dbReference type="EMBL" id="GFT90622.1"/>
    </source>
</evidence>
<dbReference type="AlphaFoldDB" id="A0A8X6PXG5"/>
<gene>
    <name evidence="1" type="ORF">NPIL_166231</name>
</gene>
<proteinExistence type="predicted"/>
<name>A0A8X6PXG5_NEPPI</name>
<reference evidence="1" key="1">
    <citation type="submission" date="2020-08" db="EMBL/GenBank/DDBJ databases">
        <title>Multicomponent nature underlies the extraordinary mechanical properties of spider dragline silk.</title>
        <authorList>
            <person name="Kono N."/>
            <person name="Nakamura H."/>
            <person name="Mori M."/>
            <person name="Yoshida Y."/>
            <person name="Ohtoshi R."/>
            <person name="Malay A.D."/>
            <person name="Moran D.A.P."/>
            <person name="Tomita M."/>
            <person name="Numata K."/>
            <person name="Arakawa K."/>
        </authorList>
    </citation>
    <scope>NUCLEOTIDE SEQUENCE</scope>
</reference>
<sequence length="69" mass="7666">MEVECHCTSKRKYQEGENQMPGLGCSEFGLVTELFVLPWWVHVKSIRGFTPDGMLWKHTNGGAGGGVQI</sequence>
<dbReference type="EMBL" id="BMAW01025031">
    <property type="protein sequence ID" value="GFT90622.1"/>
    <property type="molecule type" value="Genomic_DNA"/>
</dbReference>
<evidence type="ECO:0000313" key="2">
    <source>
        <dbReference type="Proteomes" id="UP000887013"/>
    </source>
</evidence>
<protein>
    <submittedName>
        <fullName evidence="1">Uncharacterized protein</fullName>
    </submittedName>
</protein>
<keyword evidence="2" id="KW-1185">Reference proteome</keyword>
<accession>A0A8X6PXG5</accession>
<comment type="caution">
    <text evidence="1">The sequence shown here is derived from an EMBL/GenBank/DDBJ whole genome shotgun (WGS) entry which is preliminary data.</text>
</comment>